<dbReference type="SUPFAM" id="SSF52172">
    <property type="entry name" value="CheY-like"/>
    <property type="match status" value="1"/>
</dbReference>
<dbReference type="InterPro" id="IPR011006">
    <property type="entry name" value="CheY-like_superfamily"/>
</dbReference>
<evidence type="ECO:0000313" key="5">
    <source>
        <dbReference type="Proteomes" id="UP000603317"/>
    </source>
</evidence>
<protein>
    <recommendedName>
        <fullName evidence="3">Response regulatory domain-containing protein</fullName>
    </recommendedName>
</protein>
<accession>A0ABQ1FCL5</accession>
<feature type="domain" description="Response regulatory" evidence="3">
    <location>
        <begin position="7"/>
        <end position="120"/>
    </location>
</feature>
<dbReference type="Gene3D" id="3.40.50.2300">
    <property type="match status" value="1"/>
</dbReference>
<dbReference type="RefSeq" id="WP_188642218.1">
    <property type="nucleotide sequence ID" value="NZ_BMID01000001.1"/>
</dbReference>
<proteinExistence type="predicted"/>
<dbReference type="PANTHER" id="PTHR44591:SF3">
    <property type="entry name" value="RESPONSE REGULATORY DOMAIN-CONTAINING PROTEIN"/>
    <property type="match status" value="1"/>
</dbReference>
<feature type="modified residue" description="4-aspartylphosphate" evidence="2">
    <location>
        <position position="57"/>
    </location>
</feature>
<dbReference type="SMART" id="SM00448">
    <property type="entry name" value="REC"/>
    <property type="match status" value="1"/>
</dbReference>
<dbReference type="EMBL" id="BMID01000001">
    <property type="protein sequence ID" value="GGA07034.1"/>
    <property type="molecule type" value="Genomic_DNA"/>
</dbReference>
<gene>
    <name evidence="4" type="ORF">GCM10010923_16270</name>
</gene>
<evidence type="ECO:0000256" key="2">
    <source>
        <dbReference type="PROSITE-ProRule" id="PRU00169"/>
    </source>
</evidence>
<dbReference type="PROSITE" id="PS50110">
    <property type="entry name" value="RESPONSE_REGULATORY"/>
    <property type="match status" value="1"/>
</dbReference>
<reference evidence="5" key="1">
    <citation type="journal article" date="2019" name="Int. J. Syst. Evol. Microbiol.">
        <title>The Global Catalogue of Microorganisms (GCM) 10K type strain sequencing project: providing services to taxonomists for standard genome sequencing and annotation.</title>
        <authorList>
            <consortium name="The Broad Institute Genomics Platform"/>
            <consortium name="The Broad Institute Genome Sequencing Center for Infectious Disease"/>
            <person name="Wu L."/>
            <person name="Ma J."/>
        </authorList>
    </citation>
    <scope>NUCLEOTIDE SEQUENCE [LARGE SCALE GENOMIC DNA]</scope>
    <source>
        <strain evidence="5">CGMCC 1.15297</strain>
    </source>
</reference>
<organism evidence="4 5">
    <name type="scientific">Blastomonas marina</name>
    <dbReference type="NCBI Taxonomy" id="1867408"/>
    <lineage>
        <taxon>Bacteria</taxon>
        <taxon>Pseudomonadati</taxon>
        <taxon>Pseudomonadota</taxon>
        <taxon>Alphaproteobacteria</taxon>
        <taxon>Sphingomonadales</taxon>
        <taxon>Sphingomonadaceae</taxon>
        <taxon>Blastomonas</taxon>
    </lineage>
</organism>
<evidence type="ECO:0000256" key="1">
    <source>
        <dbReference type="ARBA" id="ARBA00022553"/>
    </source>
</evidence>
<sequence length="124" mass="13390">MHIAEAVILVVEDEVLIRMDVVDQLGALGHRLIEASTAHEALEALSKDGSIDILFTDVDMPGDLDGVMLAREVSETRPEIGIIVTSGKPLFGKAPLPEGSRFYPKPYMPGKVHAAIQEMLAQAD</sequence>
<evidence type="ECO:0000313" key="4">
    <source>
        <dbReference type="EMBL" id="GGA07034.1"/>
    </source>
</evidence>
<name>A0ABQ1FCL5_9SPHN</name>
<comment type="caution">
    <text evidence="4">The sequence shown here is derived from an EMBL/GenBank/DDBJ whole genome shotgun (WGS) entry which is preliminary data.</text>
</comment>
<keyword evidence="5" id="KW-1185">Reference proteome</keyword>
<dbReference type="InterPro" id="IPR050595">
    <property type="entry name" value="Bact_response_regulator"/>
</dbReference>
<evidence type="ECO:0000259" key="3">
    <source>
        <dbReference type="PROSITE" id="PS50110"/>
    </source>
</evidence>
<keyword evidence="1 2" id="KW-0597">Phosphoprotein</keyword>
<dbReference type="InterPro" id="IPR001789">
    <property type="entry name" value="Sig_transdc_resp-reg_receiver"/>
</dbReference>
<dbReference type="Pfam" id="PF00072">
    <property type="entry name" value="Response_reg"/>
    <property type="match status" value="1"/>
</dbReference>
<dbReference type="PANTHER" id="PTHR44591">
    <property type="entry name" value="STRESS RESPONSE REGULATOR PROTEIN 1"/>
    <property type="match status" value="1"/>
</dbReference>
<dbReference type="Proteomes" id="UP000603317">
    <property type="component" value="Unassembled WGS sequence"/>
</dbReference>